<name>A0A4C1TIA1_EUMVA</name>
<gene>
    <name evidence="1" type="ORF">EVAR_8055_1</name>
</gene>
<protein>
    <submittedName>
        <fullName evidence="1">Uncharacterized protein</fullName>
    </submittedName>
</protein>
<evidence type="ECO:0000313" key="1">
    <source>
        <dbReference type="EMBL" id="GBP13845.1"/>
    </source>
</evidence>
<accession>A0A4C1TIA1</accession>
<dbReference type="AlphaFoldDB" id="A0A4C1TIA1"/>
<keyword evidence="2" id="KW-1185">Reference proteome</keyword>
<dbReference type="EMBL" id="BGZK01000059">
    <property type="protein sequence ID" value="GBP13845.1"/>
    <property type="molecule type" value="Genomic_DNA"/>
</dbReference>
<sequence length="101" mass="11343">MTKLKDSNVKLHVKCQCISSLQKRSLNPLIVGKLTFEQCYVCRGPLVYNNCTVLLVSRDCLQGECYSERPNAVCFHDGFTRVLRGQEGDIFTWLSTVASPA</sequence>
<comment type="caution">
    <text evidence="1">The sequence shown here is derived from an EMBL/GenBank/DDBJ whole genome shotgun (WGS) entry which is preliminary data.</text>
</comment>
<dbReference type="Proteomes" id="UP000299102">
    <property type="component" value="Unassembled WGS sequence"/>
</dbReference>
<evidence type="ECO:0000313" key="2">
    <source>
        <dbReference type="Proteomes" id="UP000299102"/>
    </source>
</evidence>
<reference evidence="1 2" key="1">
    <citation type="journal article" date="2019" name="Commun. Biol.">
        <title>The bagworm genome reveals a unique fibroin gene that provides high tensile strength.</title>
        <authorList>
            <person name="Kono N."/>
            <person name="Nakamura H."/>
            <person name="Ohtoshi R."/>
            <person name="Tomita M."/>
            <person name="Numata K."/>
            <person name="Arakawa K."/>
        </authorList>
    </citation>
    <scope>NUCLEOTIDE SEQUENCE [LARGE SCALE GENOMIC DNA]</scope>
</reference>
<organism evidence="1 2">
    <name type="scientific">Eumeta variegata</name>
    <name type="common">Bagworm moth</name>
    <name type="synonym">Eumeta japonica</name>
    <dbReference type="NCBI Taxonomy" id="151549"/>
    <lineage>
        <taxon>Eukaryota</taxon>
        <taxon>Metazoa</taxon>
        <taxon>Ecdysozoa</taxon>
        <taxon>Arthropoda</taxon>
        <taxon>Hexapoda</taxon>
        <taxon>Insecta</taxon>
        <taxon>Pterygota</taxon>
        <taxon>Neoptera</taxon>
        <taxon>Endopterygota</taxon>
        <taxon>Lepidoptera</taxon>
        <taxon>Glossata</taxon>
        <taxon>Ditrysia</taxon>
        <taxon>Tineoidea</taxon>
        <taxon>Psychidae</taxon>
        <taxon>Oiketicinae</taxon>
        <taxon>Eumeta</taxon>
    </lineage>
</organism>
<proteinExistence type="predicted"/>